<reference evidence="6" key="1">
    <citation type="journal article" date="2013" name="New Phytol.">
        <title>Comparative genomic and transcriptomic analyses reveal the hemibiotrophic stage shift of Colletotrichum fungi.</title>
        <authorList>
            <person name="Gan P."/>
            <person name="Ikeda K."/>
            <person name="Irieda H."/>
            <person name="Narusaka M."/>
            <person name="O'Connell R.J."/>
            <person name="Narusaka Y."/>
            <person name="Takano Y."/>
            <person name="Kubo Y."/>
            <person name="Shirasu K."/>
        </authorList>
    </citation>
    <scope>NUCLEOTIDE SEQUENCE [LARGE SCALE GENOMIC DNA]</scope>
    <source>
        <strain evidence="6">104-T / ATCC 96160 / CBS 514.97 / LARS 414 / MAFF 240422</strain>
    </source>
</reference>
<dbReference type="GO" id="GO:0005524">
    <property type="term" value="F:ATP binding"/>
    <property type="evidence" value="ECO:0007669"/>
    <property type="project" value="InterPro"/>
</dbReference>
<dbReference type="PROSITE" id="PS00113">
    <property type="entry name" value="ADENYLATE_KINASE"/>
    <property type="match status" value="1"/>
</dbReference>
<dbReference type="SUPFAM" id="SSF52540">
    <property type="entry name" value="P-loop containing nucleoside triphosphate hydrolases"/>
    <property type="match status" value="1"/>
</dbReference>
<gene>
    <name evidence="5" type="primary">AK1</name>
    <name evidence="5" type="ORF">Cob_v012268</name>
</gene>
<keyword evidence="3 4" id="KW-0418">Kinase</keyword>
<dbReference type="InterPro" id="IPR000850">
    <property type="entry name" value="Adenylat/UMP-CMP_kin"/>
</dbReference>
<dbReference type="PRINTS" id="PR00094">
    <property type="entry name" value="ADENYLTKNASE"/>
</dbReference>
<sequence length="261" mass="29093">MAFQALSRALTCICGATSPDSSPITGVNDIPMDAVTANHITNQYESCARCSSKSSSIANPRTIFIIGAPGAGKGTQSEFLVERFGLTHLSYGDLMRRLRNSRDKVVSRMPTKKGTNNPEVPDDLSAWLIWREIRDDDTKTWLLDGFPRRVEQVDEWLQLIPPADLTLYLKCPPKVSAERVAKRGKLAGAKARPEDLDPSIARRRIEEFYKNADLVVGKLAERGMRVEEVNTNRSREVIQADLERIMVSIQTVPERLCHASG</sequence>
<dbReference type="GO" id="GO:0006139">
    <property type="term" value="P:nucleobase-containing compound metabolic process"/>
    <property type="evidence" value="ECO:0007669"/>
    <property type="project" value="InterPro"/>
</dbReference>
<dbReference type="Pfam" id="PF00406">
    <property type="entry name" value="ADK"/>
    <property type="match status" value="1"/>
</dbReference>
<evidence type="ECO:0000256" key="2">
    <source>
        <dbReference type="ARBA" id="ARBA00022741"/>
    </source>
</evidence>
<dbReference type="InterPro" id="IPR033690">
    <property type="entry name" value="Adenylat_kinase_CS"/>
</dbReference>
<dbReference type="Proteomes" id="UP000014480">
    <property type="component" value="Unassembled WGS sequence"/>
</dbReference>
<dbReference type="InterPro" id="IPR027417">
    <property type="entry name" value="P-loop_NTPase"/>
</dbReference>
<dbReference type="HAMAP" id="MF_00235">
    <property type="entry name" value="Adenylate_kinase_Adk"/>
    <property type="match status" value="1"/>
</dbReference>
<dbReference type="PANTHER" id="PTHR23359">
    <property type="entry name" value="NUCLEOTIDE KINASE"/>
    <property type="match status" value="1"/>
</dbReference>
<dbReference type="OrthoDB" id="442176at2759"/>
<comment type="caution">
    <text evidence="5">The sequence shown here is derived from an EMBL/GenBank/DDBJ whole genome shotgun (WGS) entry which is preliminary data.</text>
</comment>
<protein>
    <submittedName>
        <fullName evidence="5">Adenylate kinase isoenzyme 1</fullName>
    </submittedName>
</protein>
<keyword evidence="6" id="KW-1185">Reference proteome</keyword>
<proteinExistence type="inferred from homology"/>
<keyword evidence="2" id="KW-0547">Nucleotide-binding</keyword>
<evidence type="ECO:0000256" key="1">
    <source>
        <dbReference type="ARBA" id="ARBA00022679"/>
    </source>
</evidence>
<reference evidence="6" key="2">
    <citation type="journal article" date="2019" name="Mol. Plant Microbe Interact.">
        <title>Genome sequence resources for four phytopathogenic fungi from the Colletotrichum orbiculare species complex.</title>
        <authorList>
            <person name="Gan P."/>
            <person name="Tsushima A."/>
            <person name="Narusaka M."/>
            <person name="Narusaka Y."/>
            <person name="Takano Y."/>
            <person name="Kubo Y."/>
            <person name="Shirasu K."/>
        </authorList>
    </citation>
    <scope>GENOME REANNOTATION</scope>
    <source>
        <strain evidence="6">104-T / ATCC 96160 / CBS 514.97 / LARS 414 / MAFF 240422</strain>
    </source>
</reference>
<dbReference type="AlphaFoldDB" id="A0A484FA49"/>
<keyword evidence="1 4" id="KW-0808">Transferase</keyword>
<evidence type="ECO:0000313" key="5">
    <source>
        <dbReference type="EMBL" id="TDZ14904.1"/>
    </source>
</evidence>
<evidence type="ECO:0000256" key="4">
    <source>
        <dbReference type="RuleBase" id="RU003330"/>
    </source>
</evidence>
<dbReference type="GO" id="GO:0019205">
    <property type="term" value="F:nucleobase-containing compound kinase activity"/>
    <property type="evidence" value="ECO:0007669"/>
    <property type="project" value="InterPro"/>
</dbReference>
<comment type="similarity">
    <text evidence="4">Belongs to the adenylate kinase family.</text>
</comment>
<dbReference type="CDD" id="cd01428">
    <property type="entry name" value="ADK"/>
    <property type="match status" value="1"/>
</dbReference>
<name>A0A484FA49_COLOR</name>
<evidence type="ECO:0000313" key="6">
    <source>
        <dbReference type="Proteomes" id="UP000014480"/>
    </source>
</evidence>
<dbReference type="STRING" id="1213857.A0A484FA49"/>
<organism evidence="5 6">
    <name type="scientific">Colletotrichum orbiculare (strain 104-T / ATCC 96160 / CBS 514.97 / LARS 414 / MAFF 240422)</name>
    <name type="common">Cucumber anthracnose fungus</name>
    <name type="synonym">Colletotrichum lagenarium</name>
    <dbReference type="NCBI Taxonomy" id="1213857"/>
    <lineage>
        <taxon>Eukaryota</taxon>
        <taxon>Fungi</taxon>
        <taxon>Dikarya</taxon>
        <taxon>Ascomycota</taxon>
        <taxon>Pezizomycotina</taxon>
        <taxon>Sordariomycetes</taxon>
        <taxon>Hypocreomycetidae</taxon>
        <taxon>Glomerellales</taxon>
        <taxon>Glomerellaceae</taxon>
        <taxon>Colletotrichum</taxon>
        <taxon>Colletotrichum orbiculare species complex</taxon>
    </lineage>
</organism>
<accession>A0A484FA49</accession>
<dbReference type="Gene3D" id="3.40.50.300">
    <property type="entry name" value="P-loop containing nucleotide triphosphate hydrolases"/>
    <property type="match status" value="1"/>
</dbReference>
<evidence type="ECO:0000256" key="3">
    <source>
        <dbReference type="ARBA" id="ARBA00022777"/>
    </source>
</evidence>
<dbReference type="EMBL" id="AMCV02000047">
    <property type="protein sequence ID" value="TDZ14904.1"/>
    <property type="molecule type" value="Genomic_DNA"/>
</dbReference>